<accession>A0A1V3XJA9</accession>
<evidence type="ECO:0000313" key="1">
    <source>
        <dbReference type="EMBL" id="OOK78876.1"/>
    </source>
</evidence>
<evidence type="ECO:0000313" key="4">
    <source>
        <dbReference type="Proteomes" id="UP000189229"/>
    </source>
</evidence>
<evidence type="ECO:0000313" key="2">
    <source>
        <dbReference type="EMBL" id="OOK80159.1"/>
    </source>
</evidence>
<dbReference type="AlphaFoldDB" id="A0A1V3XJA9"/>
<dbReference type="EMBL" id="MVBN01000002">
    <property type="protein sequence ID" value="OOK80159.1"/>
    <property type="molecule type" value="Genomic_DNA"/>
</dbReference>
<gene>
    <name evidence="2" type="ORF">BZL29_2438</name>
    <name evidence="1" type="ORF">BZL30_2477</name>
</gene>
<protein>
    <submittedName>
        <fullName evidence="1">Uncharacterized protein</fullName>
    </submittedName>
</protein>
<comment type="caution">
    <text evidence="1">The sequence shown here is derived from an EMBL/GenBank/DDBJ whole genome shotgun (WGS) entry which is preliminary data.</text>
</comment>
<reference evidence="3 4" key="1">
    <citation type="submission" date="2017-02" db="EMBL/GenBank/DDBJ databases">
        <title>Complete genome sequences of Mycobacterium kansasii strains isolated from rhesus macaques.</title>
        <authorList>
            <person name="Panda A."/>
            <person name="Nagaraj S."/>
            <person name="Zhao X."/>
            <person name="Tettelin H."/>
            <person name="Detolla L.J."/>
        </authorList>
    </citation>
    <scope>NUCLEOTIDE SEQUENCE [LARGE SCALE GENOMIC DNA]</scope>
    <source>
        <strain evidence="2 3">11-3469</strain>
        <strain evidence="1 4">11-3813</strain>
    </source>
</reference>
<name>A0A1V3XJA9_MYCKA</name>
<dbReference type="Proteomes" id="UP000188532">
    <property type="component" value="Unassembled WGS sequence"/>
</dbReference>
<dbReference type="EMBL" id="MVBM01000002">
    <property type="protein sequence ID" value="OOK78876.1"/>
    <property type="molecule type" value="Genomic_DNA"/>
</dbReference>
<dbReference type="Proteomes" id="UP000189229">
    <property type="component" value="Unassembled WGS sequence"/>
</dbReference>
<organism evidence="1 4">
    <name type="scientific">Mycobacterium kansasii</name>
    <dbReference type="NCBI Taxonomy" id="1768"/>
    <lineage>
        <taxon>Bacteria</taxon>
        <taxon>Bacillati</taxon>
        <taxon>Actinomycetota</taxon>
        <taxon>Actinomycetes</taxon>
        <taxon>Mycobacteriales</taxon>
        <taxon>Mycobacteriaceae</taxon>
        <taxon>Mycobacterium</taxon>
    </lineage>
</organism>
<sequence>MAKTAPLSNPDFYLTAVGEAVPARVGLVLVFAVDREGRGIPVRLVQ</sequence>
<evidence type="ECO:0000313" key="3">
    <source>
        <dbReference type="Proteomes" id="UP000188532"/>
    </source>
</evidence>
<proteinExistence type="predicted"/>